<dbReference type="GO" id="GO:0016020">
    <property type="term" value="C:membrane"/>
    <property type="evidence" value="ECO:0007669"/>
    <property type="project" value="UniProtKB-SubCell"/>
</dbReference>
<feature type="compositionally biased region" description="Acidic residues" evidence="6">
    <location>
        <begin position="1"/>
        <end position="10"/>
    </location>
</feature>
<reference evidence="7" key="2">
    <citation type="submission" date="2022-01" db="EMBL/GenBank/DDBJ databases">
        <authorList>
            <person name="Hirooka S."/>
            <person name="Miyagishima S.Y."/>
        </authorList>
    </citation>
    <scope>NUCLEOTIDE SEQUENCE</scope>
    <source>
        <strain evidence="7">NBRC 102759</strain>
    </source>
</reference>
<dbReference type="PANTHER" id="PTHR19317">
    <property type="entry name" value="PRENYLATED RAB ACCEPTOR 1-RELATED"/>
    <property type="match status" value="1"/>
</dbReference>
<protein>
    <recommendedName>
        <fullName evidence="5">PRA1 family protein</fullName>
    </recommendedName>
</protein>
<dbReference type="PANTHER" id="PTHR19317:SF0">
    <property type="entry name" value="PRENYLATED RAB ACCEPTOR PROTEIN 1"/>
    <property type="match status" value="1"/>
</dbReference>
<evidence type="ECO:0000313" key="8">
    <source>
        <dbReference type="Proteomes" id="UP001061958"/>
    </source>
</evidence>
<comment type="similarity">
    <text evidence="5">Belongs to the PRA1 family.</text>
</comment>
<feature type="region of interest" description="Disordered" evidence="6">
    <location>
        <begin position="1"/>
        <end position="27"/>
    </location>
</feature>
<sequence>MNYQPIDDDLPTGIHPYPYSKNDKDKQTGEYQTYVPGLGAGSASAEDIEKGNTSSRPWLKEALNSIPNQNFSVYTAPLELFSDLTLQDRLLQIWGCARPWSEFFDVRRFRFPAQGEEGVTRMKNNLEGFFYNYLISCFCFLLLFLFIHPFQVFSLMLCILVAAYLFLWKQEPITITNTIHIDMNGKLVILGVTVLLGLLLGHMASILFNFTLYVTVVVLLHAFLRENNEQG</sequence>
<keyword evidence="8" id="KW-1185">Reference proteome</keyword>
<feature type="transmembrane region" description="Helical" evidence="5">
    <location>
        <begin position="181"/>
        <end position="200"/>
    </location>
</feature>
<dbReference type="Pfam" id="PF03208">
    <property type="entry name" value="PRA1"/>
    <property type="match status" value="1"/>
</dbReference>
<dbReference type="InterPro" id="IPR004895">
    <property type="entry name" value="Prenylated_rab_accept_PRA1"/>
</dbReference>
<dbReference type="GO" id="GO:0005794">
    <property type="term" value="C:Golgi apparatus"/>
    <property type="evidence" value="ECO:0007669"/>
    <property type="project" value="TreeGrafter"/>
</dbReference>
<comment type="subcellular location">
    <subcellularLocation>
        <location evidence="1 5">Membrane</location>
        <topology evidence="1 5">Multi-pass membrane protein</topology>
    </subcellularLocation>
</comment>
<keyword evidence="4 5" id="KW-0472">Membrane</keyword>
<feature type="transmembrane region" description="Helical" evidence="5">
    <location>
        <begin position="129"/>
        <end position="147"/>
    </location>
</feature>
<evidence type="ECO:0000256" key="5">
    <source>
        <dbReference type="RuleBase" id="RU363107"/>
    </source>
</evidence>
<evidence type="ECO:0000256" key="6">
    <source>
        <dbReference type="SAM" id="MobiDB-lite"/>
    </source>
</evidence>
<dbReference type="OrthoDB" id="63113at2759"/>
<dbReference type="EMBL" id="BQMJ01000068">
    <property type="protein sequence ID" value="GJQ15359.1"/>
    <property type="molecule type" value="Genomic_DNA"/>
</dbReference>
<feature type="transmembrane region" description="Helical" evidence="5">
    <location>
        <begin position="153"/>
        <end position="169"/>
    </location>
</feature>
<evidence type="ECO:0000256" key="1">
    <source>
        <dbReference type="ARBA" id="ARBA00004141"/>
    </source>
</evidence>
<evidence type="ECO:0000256" key="2">
    <source>
        <dbReference type="ARBA" id="ARBA00022692"/>
    </source>
</evidence>
<reference evidence="7" key="1">
    <citation type="journal article" date="2022" name="Proc. Natl. Acad. Sci. U.S.A.">
        <title>Life cycle and functional genomics of the unicellular red alga Galdieria for elucidating algal and plant evolution and industrial use.</title>
        <authorList>
            <person name="Hirooka S."/>
            <person name="Itabashi T."/>
            <person name="Ichinose T.M."/>
            <person name="Onuma R."/>
            <person name="Fujiwara T."/>
            <person name="Yamashita S."/>
            <person name="Jong L.W."/>
            <person name="Tomita R."/>
            <person name="Iwane A.H."/>
            <person name="Miyagishima S.Y."/>
        </authorList>
    </citation>
    <scope>NUCLEOTIDE SEQUENCE</scope>
    <source>
        <strain evidence="7">NBRC 102759</strain>
    </source>
</reference>
<proteinExistence type="inferred from homology"/>
<dbReference type="Proteomes" id="UP001061958">
    <property type="component" value="Unassembled WGS sequence"/>
</dbReference>
<name>A0A9C7Q2Z7_9RHOD</name>
<dbReference type="AlphaFoldDB" id="A0A9C7Q2Z7"/>
<keyword evidence="2 5" id="KW-0812">Transmembrane</keyword>
<organism evidence="7 8">
    <name type="scientific">Galdieria partita</name>
    <dbReference type="NCBI Taxonomy" id="83374"/>
    <lineage>
        <taxon>Eukaryota</taxon>
        <taxon>Rhodophyta</taxon>
        <taxon>Bangiophyceae</taxon>
        <taxon>Galdieriales</taxon>
        <taxon>Galdieriaceae</taxon>
        <taxon>Galdieria</taxon>
    </lineage>
</organism>
<evidence type="ECO:0000256" key="3">
    <source>
        <dbReference type="ARBA" id="ARBA00022989"/>
    </source>
</evidence>
<accession>A0A9C7Q2Z7</accession>
<comment type="caution">
    <text evidence="7">The sequence shown here is derived from an EMBL/GenBank/DDBJ whole genome shotgun (WGS) entry which is preliminary data.</text>
</comment>
<gene>
    <name evidence="7" type="ORF">GpartN1_g7150.t1</name>
</gene>
<keyword evidence="3 5" id="KW-1133">Transmembrane helix</keyword>
<evidence type="ECO:0000256" key="4">
    <source>
        <dbReference type="ARBA" id="ARBA00023136"/>
    </source>
</evidence>
<evidence type="ECO:0000313" key="7">
    <source>
        <dbReference type="EMBL" id="GJQ15359.1"/>
    </source>
</evidence>